<dbReference type="STRING" id="1314783.A0A165UIY6"/>
<gene>
    <name evidence="3" type="ORF">DAEQUDRAFT_720172</name>
</gene>
<keyword evidence="1" id="KW-0812">Transmembrane</keyword>
<evidence type="ECO:0000259" key="2">
    <source>
        <dbReference type="SMART" id="SM00014"/>
    </source>
</evidence>
<dbReference type="PANTHER" id="PTHR14969">
    <property type="entry name" value="SPHINGOSINE-1-PHOSPHATE PHOSPHOHYDROLASE"/>
    <property type="match status" value="1"/>
</dbReference>
<dbReference type="Gene3D" id="1.20.144.10">
    <property type="entry name" value="Phosphatidic acid phosphatase type 2/haloperoxidase"/>
    <property type="match status" value="1"/>
</dbReference>
<sequence>MADSSESPFKTYGLRFLDETHTVVTGLTACFILYTRSTGVAYFAGGAVLCSTTVKVIKRFVRQPRPVQVIRGKRKTSYGMPSTHSATITFFATYIILSCLYLPIHPTLPSSPLTRVLPIVISIPWAATIVVSRIWLGHHTLPQVIAGCACGLVLAPLWFRLWTHGANEYGRAIEHALFGQR</sequence>
<dbReference type="Proteomes" id="UP000076727">
    <property type="component" value="Unassembled WGS sequence"/>
</dbReference>
<dbReference type="SMART" id="SM00014">
    <property type="entry name" value="acidPPc"/>
    <property type="match status" value="1"/>
</dbReference>
<proteinExistence type="predicted"/>
<feature type="domain" description="Phosphatidic acid phosphatase type 2/haloperoxidase" evidence="2">
    <location>
        <begin position="40"/>
        <end position="159"/>
    </location>
</feature>
<feature type="transmembrane region" description="Helical" evidence="1">
    <location>
        <begin position="78"/>
        <end position="104"/>
    </location>
</feature>
<evidence type="ECO:0000256" key="1">
    <source>
        <dbReference type="SAM" id="Phobius"/>
    </source>
</evidence>
<organism evidence="3 4">
    <name type="scientific">Daedalea quercina L-15889</name>
    <dbReference type="NCBI Taxonomy" id="1314783"/>
    <lineage>
        <taxon>Eukaryota</taxon>
        <taxon>Fungi</taxon>
        <taxon>Dikarya</taxon>
        <taxon>Basidiomycota</taxon>
        <taxon>Agaricomycotina</taxon>
        <taxon>Agaricomycetes</taxon>
        <taxon>Polyporales</taxon>
        <taxon>Fomitopsis</taxon>
    </lineage>
</organism>
<dbReference type="PANTHER" id="PTHR14969:SF13">
    <property type="entry name" value="AT30094P"/>
    <property type="match status" value="1"/>
</dbReference>
<dbReference type="SUPFAM" id="SSF48317">
    <property type="entry name" value="Acid phosphatase/Vanadium-dependent haloperoxidase"/>
    <property type="match status" value="1"/>
</dbReference>
<dbReference type="InterPro" id="IPR036938">
    <property type="entry name" value="PAP2/HPO_sf"/>
</dbReference>
<feature type="transmembrane region" description="Helical" evidence="1">
    <location>
        <begin position="40"/>
        <end position="57"/>
    </location>
</feature>
<keyword evidence="1" id="KW-0472">Membrane</keyword>
<reference evidence="3 4" key="1">
    <citation type="journal article" date="2016" name="Mol. Biol. Evol.">
        <title>Comparative Genomics of Early-Diverging Mushroom-Forming Fungi Provides Insights into the Origins of Lignocellulose Decay Capabilities.</title>
        <authorList>
            <person name="Nagy L.G."/>
            <person name="Riley R."/>
            <person name="Tritt A."/>
            <person name="Adam C."/>
            <person name="Daum C."/>
            <person name="Floudas D."/>
            <person name="Sun H."/>
            <person name="Yadav J.S."/>
            <person name="Pangilinan J."/>
            <person name="Larsson K.H."/>
            <person name="Matsuura K."/>
            <person name="Barry K."/>
            <person name="Labutti K."/>
            <person name="Kuo R."/>
            <person name="Ohm R.A."/>
            <person name="Bhattacharya S.S."/>
            <person name="Shirouzu T."/>
            <person name="Yoshinaga Y."/>
            <person name="Martin F.M."/>
            <person name="Grigoriev I.V."/>
            <person name="Hibbett D.S."/>
        </authorList>
    </citation>
    <scope>NUCLEOTIDE SEQUENCE [LARGE SCALE GENOMIC DNA]</scope>
    <source>
        <strain evidence="3 4">L-15889</strain>
    </source>
</reference>
<protein>
    <submittedName>
        <fullName evidence="3">PAP2-domain-containing protein</fullName>
    </submittedName>
</protein>
<feature type="transmembrane region" description="Helical" evidence="1">
    <location>
        <begin position="143"/>
        <end position="161"/>
    </location>
</feature>
<evidence type="ECO:0000313" key="3">
    <source>
        <dbReference type="EMBL" id="KZT74977.1"/>
    </source>
</evidence>
<accession>A0A165UIY6</accession>
<feature type="transmembrane region" description="Helical" evidence="1">
    <location>
        <begin position="116"/>
        <end position="136"/>
    </location>
</feature>
<dbReference type="EMBL" id="KV429032">
    <property type="protein sequence ID" value="KZT74977.1"/>
    <property type="molecule type" value="Genomic_DNA"/>
</dbReference>
<dbReference type="OrthoDB" id="302705at2759"/>
<dbReference type="Pfam" id="PF01569">
    <property type="entry name" value="PAP2"/>
    <property type="match status" value="1"/>
</dbReference>
<dbReference type="AlphaFoldDB" id="A0A165UIY6"/>
<evidence type="ECO:0000313" key="4">
    <source>
        <dbReference type="Proteomes" id="UP000076727"/>
    </source>
</evidence>
<dbReference type="InterPro" id="IPR000326">
    <property type="entry name" value="PAP2/HPO"/>
</dbReference>
<name>A0A165UIY6_9APHY</name>
<keyword evidence="4" id="KW-1185">Reference proteome</keyword>
<keyword evidence="1" id="KW-1133">Transmembrane helix</keyword>
<dbReference type="GO" id="GO:0042392">
    <property type="term" value="F:sphingosine-1-phosphate phosphatase activity"/>
    <property type="evidence" value="ECO:0007669"/>
    <property type="project" value="TreeGrafter"/>
</dbReference>